<name>A0A1R0GSF2_9FUNG</name>
<protein>
    <submittedName>
        <fullName evidence="1">Uncharacterized protein</fullName>
    </submittedName>
</protein>
<organism evidence="1 2">
    <name type="scientific">Smittium mucronatum</name>
    <dbReference type="NCBI Taxonomy" id="133383"/>
    <lineage>
        <taxon>Eukaryota</taxon>
        <taxon>Fungi</taxon>
        <taxon>Fungi incertae sedis</taxon>
        <taxon>Zoopagomycota</taxon>
        <taxon>Kickxellomycotina</taxon>
        <taxon>Harpellomycetes</taxon>
        <taxon>Harpellales</taxon>
        <taxon>Legeriomycetaceae</taxon>
        <taxon>Smittium</taxon>
    </lineage>
</organism>
<gene>
    <name evidence="1" type="ORF">AYI68_g6124</name>
</gene>
<dbReference type="STRING" id="133383.A0A1R0GSF2"/>
<dbReference type="AlphaFoldDB" id="A0A1R0GSF2"/>
<reference evidence="1 2" key="1">
    <citation type="journal article" date="2016" name="Mol. Biol. Evol.">
        <title>Genome-Wide Survey of Gut Fungi (Harpellales) Reveals the First Horizontally Transferred Ubiquitin Gene from a Mosquito Host.</title>
        <authorList>
            <person name="Wang Y."/>
            <person name="White M.M."/>
            <person name="Kvist S."/>
            <person name="Moncalvo J.M."/>
        </authorList>
    </citation>
    <scope>NUCLEOTIDE SEQUENCE [LARGE SCALE GENOMIC DNA]</scope>
    <source>
        <strain evidence="1 2">ALG-7-W6</strain>
    </source>
</reference>
<evidence type="ECO:0000313" key="1">
    <source>
        <dbReference type="EMBL" id="OLY79806.1"/>
    </source>
</evidence>
<sequence>MLYWTNPYFCPPFEPDIPGNGDGVSGTAGIISISAVAPTGNYGNTKPQKRKISTVEQQTLVPHGMDNQRRVLQEKFLSFTAIEIIVSSQRAFKRRYRYHYTHQHFLDWNLSNKQSAAIQASHIVNYLAHIFKKKELSANTVKSCKSVILGLVADPKTKENPPVSRNF</sequence>
<dbReference type="OrthoDB" id="2400069at2759"/>
<dbReference type="Proteomes" id="UP000187455">
    <property type="component" value="Unassembled WGS sequence"/>
</dbReference>
<proteinExistence type="predicted"/>
<evidence type="ECO:0000313" key="2">
    <source>
        <dbReference type="Proteomes" id="UP000187455"/>
    </source>
</evidence>
<keyword evidence="2" id="KW-1185">Reference proteome</keyword>
<comment type="caution">
    <text evidence="1">The sequence shown here is derived from an EMBL/GenBank/DDBJ whole genome shotgun (WGS) entry which is preliminary data.</text>
</comment>
<dbReference type="EMBL" id="LSSL01004087">
    <property type="protein sequence ID" value="OLY79806.1"/>
    <property type="molecule type" value="Genomic_DNA"/>
</dbReference>
<accession>A0A1R0GSF2</accession>